<gene>
    <name evidence="6" type="ORF">H2Y56_22175</name>
</gene>
<dbReference type="InterPro" id="IPR049460">
    <property type="entry name" value="TelK_muzzle"/>
</dbReference>
<dbReference type="Gene3D" id="1.10.443.30">
    <property type="entry name" value="Telomere resolvase"/>
    <property type="match status" value="1"/>
</dbReference>
<dbReference type="Gene3D" id="1.20.1440.270">
    <property type="match status" value="1"/>
</dbReference>
<dbReference type="RefSeq" id="WP_181838364.1">
    <property type="nucleotide sequence ID" value="NZ_JACERK010000017.1"/>
</dbReference>
<feature type="domain" description="Telomere resolvase ResT/TelK catalytic" evidence="2">
    <location>
        <begin position="248"/>
        <end position="429"/>
    </location>
</feature>
<evidence type="ECO:0000259" key="3">
    <source>
        <dbReference type="Pfam" id="PF20818"/>
    </source>
</evidence>
<accession>A0ABR5ZJM5</accession>
<evidence type="ECO:0000259" key="5">
    <source>
        <dbReference type="Pfam" id="PF22853"/>
    </source>
</evidence>
<organism evidence="6 7">
    <name type="scientific">Pectobacterium aroidearum</name>
    <dbReference type="NCBI Taxonomy" id="1201031"/>
    <lineage>
        <taxon>Bacteria</taxon>
        <taxon>Pseudomonadati</taxon>
        <taxon>Pseudomonadota</taxon>
        <taxon>Gammaproteobacteria</taxon>
        <taxon>Enterobacterales</taxon>
        <taxon>Pectobacteriaceae</taxon>
        <taxon>Pectobacterium</taxon>
    </lineage>
</organism>
<feature type="region of interest" description="Disordered" evidence="1">
    <location>
        <begin position="533"/>
        <end position="576"/>
    </location>
</feature>
<dbReference type="Pfam" id="PF20818">
    <property type="entry name" value="TelK_stirrup"/>
    <property type="match status" value="1"/>
</dbReference>
<dbReference type="Gene3D" id="1.10.10.2040">
    <property type="match status" value="1"/>
</dbReference>
<dbReference type="Gene3D" id="1.10.287.3180">
    <property type="match status" value="1"/>
</dbReference>
<dbReference type="Pfam" id="PF22853">
    <property type="entry name" value="TelK_N"/>
    <property type="match status" value="1"/>
</dbReference>
<comment type="caution">
    <text evidence="6">The sequence shown here is derived from an EMBL/GenBank/DDBJ whole genome shotgun (WGS) entry which is preliminary data.</text>
</comment>
<protein>
    <submittedName>
        <fullName evidence="6">Protelomerase</fullName>
    </submittedName>
</protein>
<dbReference type="Pfam" id="PF20849">
    <property type="entry name" value="TelK_muzzle"/>
    <property type="match status" value="1"/>
</dbReference>
<dbReference type="Proteomes" id="UP000530038">
    <property type="component" value="Unassembled WGS sequence"/>
</dbReference>
<keyword evidence="7" id="KW-1185">Reference proteome</keyword>
<evidence type="ECO:0000256" key="1">
    <source>
        <dbReference type="SAM" id="MobiDB-lite"/>
    </source>
</evidence>
<sequence>MVKLTDGGISKIITDLISEVDEIEASDQPQGEKTRRFKAAAKKVKNALFLDKRKYRGNGLKKRLSANSYNTYMTRIRKQFDDRLHHHFNKSIEQLANKYPIYRSELVEWLNLPAAEIRQRHRDLQGKLREIMPLGETLTGINFGPAAMKKMVRLAKKYPKWNVYLMLLAGEDWRSVEKEIHQAFQQGERLLEDLDRLKINHEILYHLQLDKTDRASIQQRWDEVLSDKKRSTVLLDYPSYMQAITEQIYQSFEPKLIGQRKEMAPLAFALAAVSGRRLIEVMVQGEFEVVGKYELMFYGQAKKRTGGDPGRKIYVLCDPKIFVQRVNELRSCPAASDFDEIRSMLHDGSYRAANVRIASILGNTFNQHAKLFFQDERRTFKDTRAIYARITYEAFFRHDPRWKNVDEDVFFSEILGHDDENTQLHYKQFKLHNFTRSWRPNTGVENKRLAALQDLDEHMPSFARGDAGVRIHETTKRLVDESADIVINTKVLRDAGFNPTLVRRYLDFVTDALGQAVGENGWMQADVTRPSIILNSGDDDNDENIGSSDPDNSVKSDDSSIEPKPEDHISTDKPRFAAPISKGDNRWLIKFEFSGAHYSWEGDAENVRDAMKRAWDANI</sequence>
<evidence type="ECO:0000259" key="4">
    <source>
        <dbReference type="Pfam" id="PF20849"/>
    </source>
</evidence>
<dbReference type="InterPro" id="IPR055040">
    <property type="entry name" value="TelK_N"/>
</dbReference>
<dbReference type="InterPro" id="IPR049454">
    <property type="entry name" value="TelK_stirrup"/>
</dbReference>
<dbReference type="InterPro" id="IPR032047">
    <property type="entry name" value="ResT/TelK_cat"/>
</dbReference>
<evidence type="ECO:0000313" key="6">
    <source>
        <dbReference type="EMBL" id="MBA5234792.1"/>
    </source>
</evidence>
<dbReference type="InterPro" id="IPR038280">
    <property type="entry name" value="ResT/TelK_cat_sf"/>
</dbReference>
<feature type="domain" description="Protelomerase TelK-like stirrup" evidence="3">
    <location>
        <begin position="445"/>
        <end position="535"/>
    </location>
</feature>
<evidence type="ECO:0000259" key="2">
    <source>
        <dbReference type="Pfam" id="PF16684"/>
    </source>
</evidence>
<dbReference type="Pfam" id="PF16684">
    <property type="entry name" value="ResT-TelK_cat"/>
    <property type="match status" value="1"/>
</dbReference>
<proteinExistence type="predicted"/>
<evidence type="ECO:0000313" key="7">
    <source>
        <dbReference type="Proteomes" id="UP000530038"/>
    </source>
</evidence>
<feature type="compositionally biased region" description="Basic and acidic residues" evidence="1">
    <location>
        <begin position="552"/>
        <end position="575"/>
    </location>
</feature>
<feature type="domain" description="Protelomerase TelK-like muzzle" evidence="4">
    <location>
        <begin position="84"/>
        <end position="200"/>
    </location>
</feature>
<reference evidence="6 7" key="1">
    <citation type="submission" date="2020-07" db="EMBL/GenBank/DDBJ databases">
        <title>Characterization of Pectobacterium aroidearum strains causing soft rot on Amorphophallus konjac.</title>
        <authorList>
            <person name="Xie H."/>
        </authorList>
    </citation>
    <scope>NUCLEOTIDE SEQUENCE [LARGE SCALE GENOMIC DNA]</scope>
    <source>
        <strain evidence="6 7">MY10</strain>
    </source>
</reference>
<name>A0ABR5ZJM5_9GAMM</name>
<feature type="domain" description="Protelomerase TelK N-terminal" evidence="5">
    <location>
        <begin position="10"/>
        <end position="81"/>
    </location>
</feature>
<dbReference type="EMBL" id="JACERK010000017">
    <property type="protein sequence ID" value="MBA5234792.1"/>
    <property type="molecule type" value="Genomic_DNA"/>
</dbReference>